<comment type="similarity">
    <text evidence="1">Belongs to the disease resistance NB-LRR family.</text>
</comment>
<keyword evidence="6" id="KW-0067">ATP-binding</keyword>
<feature type="domain" description="Disease resistance protein At4g27190-like leucine-rich repeats" evidence="9">
    <location>
        <begin position="845"/>
        <end position="956"/>
    </location>
</feature>
<feature type="domain" description="NB-ARC" evidence="8">
    <location>
        <begin position="155"/>
        <end position="319"/>
    </location>
</feature>
<evidence type="ECO:0000259" key="10">
    <source>
        <dbReference type="Pfam" id="PF23559"/>
    </source>
</evidence>
<keyword evidence="7" id="KW-0175">Coiled coil</keyword>
<reference evidence="11 12" key="1">
    <citation type="submission" date="2019-09" db="EMBL/GenBank/DDBJ databases">
        <title>A chromosome-level genome assembly of the Chinese tupelo Nyssa sinensis.</title>
        <authorList>
            <person name="Yang X."/>
            <person name="Kang M."/>
            <person name="Yang Y."/>
            <person name="Xiong H."/>
            <person name="Wang M."/>
            <person name="Zhang Z."/>
            <person name="Wang Z."/>
            <person name="Wu H."/>
            <person name="Ma T."/>
            <person name="Liu J."/>
            <person name="Xi Z."/>
        </authorList>
    </citation>
    <scope>NUCLEOTIDE SEQUENCE [LARGE SCALE GENOMIC DNA]</scope>
    <source>
        <strain evidence="11">J267</strain>
        <tissue evidence="11">Leaf</tissue>
    </source>
</reference>
<dbReference type="PANTHER" id="PTHR33463">
    <property type="entry name" value="NB-ARC DOMAIN-CONTAINING PROTEIN-RELATED"/>
    <property type="match status" value="1"/>
</dbReference>
<dbReference type="InterPro" id="IPR002182">
    <property type="entry name" value="NB-ARC"/>
</dbReference>
<dbReference type="GO" id="GO:0051607">
    <property type="term" value="P:defense response to virus"/>
    <property type="evidence" value="ECO:0007669"/>
    <property type="project" value="UniProtKB-ARBA"/>
</dbReference>
<evidence type="ECO:0000259" key="8">
    <source>
        <dbReference type="Pfam" id="PF00931"/>
    </source>
</evidence>
<dbReference type="PANTHER" id="PTHR33463:SF187">
    <property type="entry name" value="AND NB-ARC DOMAIN DISEASE RESISTANCE PROTEIN, PUTATIVE-RELATED"/>
    <property type="match status" value="1"/>
</dbReference>
<evidence type="ECO:0000256" key="6">
    <source>
        <dbReference type="ARBA" id="ARBA00022840"/>
    </source>
</evidence>
<dbReference type="InterPro" id="IPR057135">
    <property type="entry name" value="At4g27190-like_LRR"/>
</dbReference>
<dbReference type="Pfam" id="PF23247">
    <property type="entry name" value="LRR_RPS2"/>
    <property type="match status" value="1"/>
</dbReference>
<dbReference type="Pfam" id="PF23559">
    <property type="entry name" value="WHD_DRP"/>
    <property type="match status" value="1"/>
</dbReference>
<keyword evidence="5" id="KW-0611">Plant defense</keyword>
<dbReference type="InterPro" id="IPR042197">
    <property type="entry name" value="Apaf_helical"/>
</dbReference>
<dbReference type="Gene3D" id="3.40.50.300">
    <property type="entry name" value="P-loop containing nucleotide triphosphate hydrolases"/>
    <property type="match status" value="1"/>
</dbReference>
<dbReference type="FunFam" id="1.10.10.10:FF:000322">
    <property type="entry name" value="Probable disease resistance protein At1g63360"/>
    <property type="match status" value="1"/>
</dbReference>
<dbReference type="InterPro" id="IPR036388">
    <property type="entry name" value="WH-like_DNA-bd_sf"/>
</dbReference>
<dbReference type="Pfam" id="PF00931">
    <property type="entry name" value="NB-ARC"/>
    <property type="match status" value="1"/>
</dbReference>
<evidence type="ECO:0000256" key="5">
    <source>
        <dbReference type="ARBA" id="ARBA00022821"/>
    </source>
</evidence>
<dbReference type="Gene3D" id="1.10.10.10">
    <property type="entry name" value="Winged helix-like DNA-binding domain superfamily/Winged helix DNA-binding domain"/>
    <property type="match status" value="1"/>
</dbReference>
<dbReference type="AlphaFoldDB" id="A0A5J5AZC6"/>
<dbReference type="GO" id="GO:0005524">
    <property type="term" value="F:ATP binding"/>
    <property type="evidence" value="ECO:0007669"/>
    <property type="project" value="UniProtKB-KW"/>
</dbReference>
<evidence type="ECO:0000313" key="12">
    <source>
        <dbReference type="Proteomes" id="UP000325577"/>
    </source>
</evidence>
<dbReference type="OrthoDB" id="1926275at2759"/>
<name>A0A5J5AZC6_9ASTE</name>
<dbReference type="InterPro" id="IPR058922">
    <property type="entry name" value="WHD_DRP"/>
</dbReference>
<feature type="coiled-coil region" evidence="7">
    <location>
        <begin position="28"/>
        <end position="91"/>
    </location>
</feature>
<sequence length="1034" mass="118989">MDYIDIMCKSTDLLRDSWAFIHEWHNYHKMLDEKMQDLRRKMEALRSQENDVNEQLRNAENQVGKKPKSMVNNWLKEVRRKTIEVEDVEQKAKKKIYLWRSRFLGLVDKNIQEVNELTKQGGFPEGLLIDVLTDKHDERGEALLTTQLVGQTRAESILEKIWKCLMDDEIRCIGVYGMGGVGKTTIATHIHNQLLENQSSIDHVYWVTVPQESSIYSLQNDIAKCINADISGESDKRRRATNLFKELRRKNKFVLILDDMWTTFPPEEIGVPIGVNQGKLLITTRSLEVCRGMKCQEKIKMESLFPEEAWELFIKKLGNDKALAPEVEEIAKSITKECAGLPHAIVTIARAMSMRDVENIHDWRSALHELRESIKGFIDMEVQVFNLLKFSYDQLKDEILQQCLLYCALFPADCKIPRVELIVLWIAEGLIDERGNRNAEYDRGHSILNKLENVCLLESVQDGDGYICVKMHNVIRDMALNIAKNGPYIFMVKAGVELLGILKEWPENLDKVSLINSTIGQELSSSMLPKCPRLQTVFLLQDKHLINEIPDSFFMHMQSLRVLNMSNLKHLKHMPDSISNLTSLRGLLLGGCESLELIPSLADLKELMELDLHNCGMVVVPEGLERLVNLKRLDLFQARLELGTKSIPTGLLPNLSGLQCLRLDNYFFDVQTEELISLKQLEMLGVLFFDLHKFHSYVNYNTQHWKSLSHYRLQISAYLIQNEHLLYCRQVQINCINFREGQDKSIVLPTNMQELEIVNCHRLPTSLSDLSSSLENNASGDLVRCRIHRCEGVNHLWSFTTSTASLVPQKLQTLVLEDLPDLTSLFKFKGAGMEEGPPAVPPEMGTFSTLKLLIVSRCHKLKYLFTPWMVRHHFQNLQQICVSGCGEMVHIIRDEEEEKDGKGIINIEGNSNITFPNLQKFELIQVPKLNNIYRGIMVCPSLQEIKVWECPMLKRLPLIPTRHVDDLGQTSKTSPTPLKAISGQKEWWDLLKWDTPEAKSIFQLLFSLRPFEHFIIKPYSIWKEDLKHLYEGVL</sequence>
<dbReference type="GO" id="GO:0043531">
    <property type="term" value="F:ADP binding"/>
    <property type="evidence" value="ECO:0007669"/>
    <property type="project" value="InterPro"/>
</dbReference>
<dbReference type="EMBL" id="CM018040">
    <property type="protein sequence ID" value="KAA8535640.1"/>
    <property type="molecule type" value="Genomic_DNA"/>
</dbReference>
<dbReference type="PRINTS" id="PR00364">
    <property type="entry name" value="DISEASERSIST"/>
</dbReference>
<dbReference type="Proteomes" id="UP000325577">
    <property type="component" value="Linkage Group LG17"/>
</dbReference>
<keyword evidence="2" id="KW-0433">Leucine-rich repeat</keyword>
<dbReference type="Gene3D" id="1.10.8.430">
    <property type="entry name" value="Helical domain of apoptotic protease-activating factors"/>
    <property type="match status" value="1"/>
</dbReference>
<keyword evidence="4" id="KW-0547">Nucleotide-binding</keyword>
<evidence type="ECO:0000256" key="4">
    <source>
        <dbReference type="ARBA" id="ARBA00022741"/>
    </source>
</evidence>
<keyword evidence="12" id="KW-1185">Reference proteome</keyword>
<dbReference type="SUPFAM" id="SSF52540">
    <property type="entry name" value="P-loop containing nucleoside triphosphate hydrolases"/>
    <property type="match status" value="1"/>
</dbReference>
<organism evidence="11 12">
    <name type="scientific">Nyssa sinensis</name>
    <dbReference type="NCBI Taxonomy" id="561372"/>
    <lineage>
        <taxon>Eukaryota</taxon>
        <taxon>Viridiplantae</taxon>
        <taxon>Streptophyta</taxon>
        <taxon>Embryophyta</taxon>
        <taxon>Tracheophyta</taxon>
        <taxon>Spermatophyta</taxon>
        <taxon>Magnoliopsida</taxon>
        <taxon>eudicotyledons</taxon>
        <taxon>Gunneridae</taxon>
        <taxon>Pentapetalae</taxon>
        <taxon>asterids</taxon>
        <taxon>Cornales</taxon>
        <taxon>Nyssaceae</taxon>
        <taxon>Nyssa</taxon>
    </lineage>
</organism>
<dbReference type="SUPFAM" id="SSF52058">
    <property type="entry name" value="L domain-like"/>
    <property type="match status" value="1"/>
</dbReference>
<accession>A0A5J5AZC6</accession>
<proteinExistence type="inferred from homology"/>
<dbReference type="InterPro" id="IPR032675">
    <property type="entry name" value="LRR_dom_sf"/>
</dbReference>
<evidence type="ECO:0000313" key="11">
    <source>
        <dbReference type="EMBL" id="KAA8535640.1"/>
    </source>
</evidence>
<protein>
    <submittedName>
        <fullName evidence="11">Uncharacterized protein</fullName>
    </submittedName>
</protein>
<evidence type="ECO:0000256" key="7">
    <source>
        <dbReference type="SAM" id="Coils"/>
    </source>
</evidence>
<evidence type="ECO:0000256" key="1">
    <source>
        <dbReference type="ARBA" id="ARBA00008894"/>
    </source>
</evidence>
<dbReference type="FunFam" id="3.40.50.300:FF:001091">
    <property type="entry name" value="Probable disease resistance protein At1g61300"/>
    <property type="match status" value="1"/>
</dbReference>
<dbReference type="InterPro" id="IPR027417">
    <property type="entry name" value="P-loop_NTPase"/>
</dbReference>
<feature type="domain" description="Disease resistance protein winged helix" evidence="10">
    <location>
        <begin position="409"/>
        <end position="479"/>
    </location>
</feature>
<dbReference type="Gene3D" id="3.80.10.10">
    <property type="entry name" value="Ribonuclease Inhibitor"/>
    <property type="match status" value="2"/>
</dbReference>
<dbReference type="InterPro" id="IPR050905">
    <property type="entry name" value="Plant_NBS-LRR"/>
</dbReference>
<evidence type="ECO:0000259" key="9">
    <source>
        <dbReference type="Pfam" id="PF23247"/>
    </source>
</evidence>
<evidence type="ECO:0000256" key="2">
    <source>
        <dbReference type="ARBA" id="ARBA00022614"/>
    </source>
</evidence>
<evidence type="ECO:0000256" key="3">
    <source>
        <dbReference type="ARBA" id="ARBA00022737"/>
    </source>
</evidence>
<keyword evidence="3" id="KW-0677">Repeat</keyword>
<gene>
    <name evidence="11" type="ORF">F0562_030643</name>
</gene>